<proteinExistence type="predicted"/>
<organism evidence="1 2">
    <name type="scientific">Roseimicrobium gellanilyticum</name>
    <dbReference type="NCBI Taxonomy" id="748857"/>
    <lineage>
        <taxon>Bacteria</taxon>
        <taxon>Pseudomonadati</taxon>
        <taxon>Verrucomicrobiota</taxon>
        <taxon>Verrucomicrobiia</taxon>
        <taxon>Verrucomicrobiales</taxon>
        <taxon>Verrucomicrobiaceae</taxon>
        <taxon>Roseimicrobium</taxon>
    </lineage>
</organism>
<evidence type="ECO:0000313" key="1">
    <source>
        <dbReference type="EMBL" id="RBP37391.1"/>
    </source>
</evidence>
<dbReference type="Proteomes" id="UP000253426">
    <property type="component" value="Unassembled WGS sequence"/>
</dbReference>
<keyword evidence="2" id="KW-1185">Reference proteome</keyword>
<gene>
    <name evidence="1" type="ORF">DES53_114129</name>
</gene>
<sequence>MPLLEDIKSVLSFAAFRPDPDDPGIPWNKRFTGRRSLLLNVNRTHTSWRALGKRGSFQESGVQEGEFPEIASSRAEEWRSLTDGGWLNVSLNNRFIISLENNLSRRENFQEVLRVNPKAVLGAKFDRGKRYALFHHPDSTASILMACDDSMVKVTEEALRANGLKAGRICCGLFAMMETKLTEIYNSGRPEAKGSFLLIATCEGSIAALAQQAGQWTDLRSRSGMGTESPDAMLQIIAPLVQKFPQGTPVFYVHDGTDERFSTAMVSQLSSIGAVDITQDDQLWRSIGMN</sequence>
<accession>A0A366H7H2</accession>
<comment type="caution">
    <text evidence="1">The sequence shown here is derived from an EMBL/GenBank/DDBJ whole genome shotgun (WGS) entry which is preliminary data.</text>
</comment>
<dbReference type="AlphaFoldDB" id="A0A366H7H2"/>
<evidence type="ECO:0000313" key="2">
    <source>
        <dbReference type="Proteomes" id="UP000253426"/>
    </source>
</evidence>
<protein>
    <submittedName>
        <fullName evidence="1">Uncharacterized protein</fullName>
    </submittedName>
</protein>
<dbReference type="OrthoDB" id="182339at2"/>
<name>A0A366H7H2_9BACT</name>
<dbReference type="RefSeq" id="WP_113961614.1">
    <property type="nucleotide sequence ID" value="NZ_QNRR01000014.1"/>
</dbReference>
<reference evidence="1 2" key="1">
    <citation type="submission" date="2018-06" db="EMBL/GenBank/DDBJ databases">
        <title>Genomic Encyclopedia of Type Strains, Phase IV (KMG-IV): sequencing the most valuable type-strain genomes for metagenomic binning, comparative biology and taxonomic classification.</title>
        <authorList>
            <person name="Goeker M."/>
        </authorList>
    </citation>
    <scope>NUCLEOTIDE SEQUENCE [LARGE SCALE GENOMIC DNA]</scope>
    <source>
        <strain evidence="1 2">DSM 25532</strain>
    </source>
</reference>
<dbReference type="EMBL" id="QNRR01000014">
    <property type="protein sequence ID" value="RBP37391.1"/>
    <property type="molecule type" value="Genomic_DNA"/>
</dbReference>